<feature type="region of interest" description="Disordered" evidence="1">
    <location>
        <begin position="50"/>
        <end position="83"/>
    </location>
</feature>
<gene>
    <name evidence="2" type="ORF">TNIN_227551</name>
</gene>
<dbReference type="AlphaFoldDB" id="A0A8X7BPU1"/>
<accession>A0A8X7BPU1</accession>
<protein>
    <submittedName>
        <fullName evidence="2">Uncharacterized protein</fullName>
    </submittedName>
</protein>
<evidence type="ECO:0000313" key="2">
    <source>
        <dbReference type="EMBL" id="GFY40156.1"/>
    </source>
</evidence>
<feature type="compositionally biased region" description="Polar residues" evidence="1">
    <location>
        <begin position="61"/>
        <end position="83"/>
    </location>
</feature>
<comment type="caution">
    <text evidence="2">The sequence shown here is derived from an EMBL/GenBank/DDBJ whole genome shotgun (WGS) entry which is preliminary data.</text>
</comment>
<keyword evidence="3" id="KW-1185">Reference proteome</keyword>
<sequence length="83" mass="9224">MVPRTGCDTGFQGPTRSYWHIRTRCSAVKPGELHLGKKLAPGRLRLCEDEDGDKGTEQGAIFSTPQLYYHRTTNNSSNGTNLE</sequence>
<proteinExistence type="predicted"/>
<evidence type="ECO:0000256" key="1">
    <source>
        <dbReference type="SAM" id="MobiDB-lite"/>
    </source>
</evidence>
<organism evidence="2 3">
    <name type="scientific">Trichonephila inaurata madagascariensis</name>
    <dbReference type="NCBI Taxonomy" id="2747483"/>
    <lineage>
        <taxon>Eukaryota</taxon>
        <taxon>Metazoa</taxon>
        <taxon>Ecdysozoa</taxon>
        <taxon>Arthropoda</taxon>
        <taxon>Chelicerata</taxon>
        <taxon>Arachnida</taxon>
        <taxon>Araneae</taxon>
        <taxon>Araneomorphae</taxon>
        <taxon>Entelegynae</taxon>
        <taxon>Araneoidea</taxon>
        <taxon>Nephilidae</taxon>
        <taxon>Trichonephila</taxon>
        <taxon>Trichonephila inaurata</taxon>
    </lineage>
</organism>
<dbReference type="EMBL" id="BMAV01001737">
    <property type="protein sequence ID" value="GFY40156.1"/>
    <property type="molecule type" value="Genomic_DNA"/>
</dbReference>
<reference evidence="2" key="1">
    <citation type="submission" date="2020-08" db="EMBL/GenBank/DDBJ databases">
        <title>Multicomponent nature underlies the extraordinary mechanical properties of spider dragline silk.</title>
        <authorList>
            <person name="Kono N."/>
            <person name="Nakamura H."/>
            <person name="Mori M."/>
            <person name="Yoshida Y."/>
            <person name="Ohtoshi R."/>
            <person name="Malay A.D."/>
            <person name="Moran D.A.P."/>
            <person name="Tomita M."/>
            <person name="Numata K."/>
            <person name="Arakawa K."/>
        </authorList>
    </citation>
    <scope>NUCLEOTIDE SEQUENCE</scope>
</reference>
<dbReference type="Proteomes" id="UP000886998">
    <property type="component" value="Unassembled WGS sequence"/>
</dbReference>
<evidence type="ECO:0000313" key="3">
    <source>
        <dbReference type="Proteomes" id="UP000886998"/>
    </source>
</evidence>
<name>A0A8X7BPU1_9ARAC</name>